<dbReference type="OrthoDB" id="414698at2759"/>
<reference evidence="1 2" key="2">
    <citation type="journal article" date="2012" name="Eukaryot. Cell">
        <title>Genome update of Botrytis cinerea strains B05.10 and T4.</title>
        <authorList>
            <person name="Staats M."/>
            <person name="van Kan J.A."/>
        </authorList>
    </citation>
    <scope>NUCLEOTIDE SEQUENCE [LARGE SCALE GENOMIC DNA]</scope>
    <source>
        <strain evidence="1 2">B05.10</strain>
    </source>
</reference>
<sequence>MAEHNILENFNIGVLDNLCYLHIAKDSHVKINFADLPKLSDDSRVCVSACRALHSIYRHYKEDFLTDGSNVTAFGLLIKSLLPTLNPPRALGLILLLDQAPRQLLRGAEIYYAFAFFDHLALQVVTYIHSLPPHLRPDSKEHWMDKLNYPFNNWVYIRFLFILPFVHSESLEHSAVAKALCTELRVAIENHTGLEDSYLARGIAEIDGAAFSHLSLEGPAKNFNGNVNMPSYAFWFLAVLDAHTPVLRRFNRFPWRNRALGRRDTEDEELFLQQTNWFGCISAGDAARIKESLENDLDVPLLDGYSDS</sequence>
<protein>
    <submittedName>
        <fullName evidence="1">Uncharacterized protein</fullName>
    </submittedName>
</protein>
<dbReference type="EMBL" id="CP009816">
    <property type="protein sequence ID" value="ATZ56073.1"/>
    <property type="molecule type" value="Genomic_DNA"/>
</dbReference>
<dbReference type="KEGG" id="bfu:BCIN_12g06070"/>
<keyword evidence="2" id="KW-1185">Reference proteome</keyword>
<dbReference type="OMA" id="AYWIMAM"/>
<gene>
    <name evidence="1" type="ORF">BCIN_12g06070</name>
</gene>
<dbReference type="GeneID" id="5431730"/>
<dbReference type="AlphaFoldDB" id="A0A384JZS8"/>
<dbReference type="VEuPathDB" id="FungiDB:Bcin12g06070"/>
<proteinExistence type="predicted"/>
<evidence type="ECO:0000313" key="2">
    <source>
        <dbReference type="Proteomes" id="UP000001798"/>
    </source>
</evidence>
<dbReference type="InterPro" id="IPR011990">
    <property type="entry name" value="TPR-like_helical_dom_sf"/>
</dbReference>
<dbReference type="Gene3D" id="1.25.40.10">
    <property type="entry name" value="Tetratricopeptide repeat domain"/>
    <property type="match status" value="1"/>
</dbReference>
<reference evidence="1 2" key="1">
    <citation type="journal article" date="2011" name="PLoS Genet.">
        <title>Genomic analysis of the necrotrophic fungal pathogens Sclerotinia sclerotiorum and Botrytis cinerea.</title>
        <authorList>
            <person name="Amselem J."/>
            <person name="Cuomo C.A."/>
            <person name="van Kan J.A."/>
            <person name="Viaud M."/>
            <person name="Benito E.P."/>
            <person name="Couloux A."/>
            <person name="Coutinho P.M."/>
            <person name="de Vries R.P."/>
            <person name="Dyer P.S."/>
            <person name="Fillinger S."/>
            <person name="Fournier E."/>
            <person name="Gout L."/>
            <person name="Hahn M."/>
            <person name="Kohn L."/>
            <person name="Lapalu N."/>
            <person name="Plummer K.M."/>
            <person name="Pradier J.M."/>
            <person name="Quevillon E."/>
            <person name="Sharon A."/>
            <person name="Simon A."/>
            <person name="ten Have A."/>
            <person name="Tudzynski B."/>
            <person name="Tudzynski P."/>
            <person name="Wincker P."/>
            <person name="Andrew M."/>
            <person name="Anthouard V."/>
            <person name="Beever R.E."/>
            <person name="Beffa R."/>
            <person name="Benoit I."/>
            <person name="Bouzid O."/>
            <person name="Brault B."/>
            <person name="Chen Z."/>
            <person name="Choquer M."/>
            <person name="Collemare J."/>
            <person name="Cotton P."/>
            <person name="Danchin E.G."/>
            <person name="Da Silva C."/>
            <person name="Gautier A."/>
            <person name="Giraud C."/>
            <person name="Giraud T."/>
            <person name="Gonzalez C."/>
            <person name="Grossetete S."/>
            <person name="Guldener U."/>
            <person name="Henrissat B."/>
            <person name="Howlett B.J."/>
            <person name="Kodira C."/>
            <person name="Kretschmer M."/>
            <person name="Lappartient A."/>
            <person name="Leroch M."/>
            <person name="Levis C."/>
            <person name="Mauceli E."/>
            <person name="Neuveglise C."/>
            <person name="Oeser B."/>
            <person name="Pearson M."/>
            <person name="Poulain J."/>
            <person name="Poussereau N."/>
            <person name="Quesneville H."/>
            <person name="Rascle C."/>
            <person name="Schumacher J."/>
            <person name="Segurens B."/>
            <person name="Sexton A."/>
            <person name="Silva E."/>
            <person name="Sirven C."/>
            <person name="Soanes D.M."/>
            <person name="Talbot N.J."/>
            <person name="Templeton M."/>
            <person name="Yandava C."/>
            <person name="Yarden O."/>
            <person name="Zeng Q."/>
            <person name="Rollins J.A."/>
            <person name="Lebrun M.H."/>
            <person name="Dickman M."/>
        </authorList>
    </citation>
    <scope>NUCLEOTIDE SEQUENCE [LARGE SCALE GENOMIC DNA]</scope>
    <source>
        <strain evidence="1 2">B05.10</strain>
    </source>
</reference>
<accession>A0A384JZS8</accession>
<dbReference type="RefSeq" id="XP_001551211.1">
    <property type="nucleotide sequence ID" value="XM_001551161.2"/>
</dbReference>
<name>A0A384JZS8_BOTFB</name>
<dbReference type="InterPro" id="IPR010323">
    <property type="entry name" value="DUF924"/>
</dbReference>
<dbReference type="Proteomes" id="UP000001798">
    <property type="component" value="Chromosome 12"/>
</dbReference>
<reference evidence="1 2" key="3">
    <citation type="journal article" date="2017" name="Mol. Plant Pathol.">
        <title>A gapless genome sequence of the fungus Botrytis cinerea.</title>
        <authorList>
            <person name="Van Kan J.A."/>
            <person name="Stassen J.H."/>
            <person name="Mosbach A."/>
            <person name="Van Der Lee T.A."/>
            <person name="Faino L."/>
            <person name="Farmer A.D."/>
            <person name="Papasotiriou D.G."/>
            <person name="Zhou S."/>
            <person name="Seidl M.F."/>
            <person name="Cottam E."/>
            <person name="Edel D."/>
            <person name="Hahn M."/>
            <person name="Schwartz D.C."/>
            <person name="Dietrich R.A."/>
            <person name="Widdison S."/>
            <person name="Scalliet G."/>
        </authorList>
    </citation>
    <scope>NUCLEOTIDE SEQUENCE [LARGE SCALE GENOMIC DNA]</scope>
    <source>
        <strain evidence="1 2">B05.10</strain>
    </source>
</reference>
<dbReference type="Pfam" id="PF06041">
    <property type="entry name" value="DUF924"/>
    <property type="match status" value="1"/>
</dbReference>
<organism evidence="1 2">
    <name type="scientific">Botryotinia fuckeliana (strain B05.10)</name>
    <name type="common">Noble rot fungus</name>
    <name type="synonym">Botrytis cinerea</name>
    <dbReference type="NCBI Taxonomy" id="332648"/>
    <lineage>
        <taxon>Eukaryota</taxon>
        <taxon>Fungi</taxon>
        <taxon>Dikarya</taxon>
        <taxon>Ascomycota</taxon>
        <taxon>Pezizomycotina</taxon>
        <taxon>Leotiomycetes</taxon>
        <taxon>Helotiales</taxon>
        <taxon>Sclerotiniaceae</taxon>
        <taxon>Botrytis</taxon>
    </lineage>
</organism>
<dbReference type="SUPFAM" id="SSF48452">
    <property type="entry name" value="TPR-like"/>
    <property type="match status" value="1"/>
</dbReference>
<evidence type="ECO:0000313" key="1">
    <source>
        <dbReference type="EMBL" id="ATZ56073.1"/>
    </source>
</evidence>